<protein>
    <recommendedName>
        <fullName evidence="4">HupE / UreJ protein</fullName>
    </recommendedName>
</protein>
<evidence type="ECO:0000313" key="2">
    <source>
        <dbReference type="EMBL" id="PZD73899.1"/>
    </source>
</evidence>
<organism evidence="2 3">
    <name type="scientific">Acaryochloris thomasi RCC1774</name>
    <dbReference type="NCBI Taxonomy" id="1764569"/>
    <lineage>
        <taxon>Bacteria</taxon>
        <taxon>Bacillati</taxon>
        <taxon>Cyanobacteriota</taxon>
        <taxon>Cyanophyceae</taxon>
        <taxon>Acaryochloridales</taxon>
        <taxon>Acaryochloridaceae</taxon>
        <taxon>Acaryochloris</taxon>
        <taxon>Acaryochloris thomasi</taxon>
    </lineage>
</organism>
<gene>
    <name evidence="2" type="ORF">C1752_01554</name>
</gene>
<accession>A0A2W1JKJ9</accession>
<evidence type="ECO:0000313" key="3">
    <source>
        <dbReference type="Proteomes" id="UP000248857"/>
    </source>
</evidence>
<dbReference type="RefSeq" id="WP_110985821.1">
    <property type="nucleotide sequence ID" value="NZ_CAWNWM010000004.1"/>
</dbReference>
<name>A0A2W1JKJ9_9CYAN</name>
<dbReference type="InterPro" id="IPR007038">
    <property type="entry name" value="HupE_UreJ"/>
</dbReference>
<keyword evidence="1" id="KW-0812">Transmembrane</keyword>
<evidence type="ECO:0000256" key="1">
    <source>
        <dbReference type="SAM" id="Phobius"/>
    </source>
</evidence>
<dbReference type="EMBL" id="PQWO01000004">
    <property type="protein sequence ID" value="PZD73899.1"/>
    <property type="molecule type" value="Genomic_DNA"/>
</dbReference>
<keyword evidence="1" id="KW-0472">Membrane</keyword>
<dbReference type="AlphaFoldDB" id="A0A2W1JKJ9"/>
<dbReference type="Proteomes" id="UP000248857">
    <property type="component" value="Unassembled WGS sequence"/>
</dbReference>
<feature type="transmembrane region" description="Helical" evidence="1">
    <location>
        <begin position="114"/>
        <end position="132"/>
    </location>
</feature>
<proteinExistence type="predicted"/>
<feature type="transmembrane region" description="Helical" evidence="1">
    <location>
        <begin position="139"/>
        <end position="157"/>
    </location>
</feature>
<feature type="transmembrane region" description="Helical" evidence="1">
    <location>
        <begin position="66"/>
        <end position="84"/>
    </location>
</feature>
<feature type="transmembrane region" description="Helical" evidence="1">
    <location>
        <begin position="89"/>
        <end position="108"/>
    </location>
</feature>
<dbReference type="PIRSF" id="PIRSF016919">
    <property type="entry name" value="HupE_UreJ"/>
    <property type="match status" value="1"/>
</dbReference>
<keyword evidence="1" id="KW-1133">Transmembrane helix</keyword>
<reference evidence="2 3" key="1">
    <citation type="journal article" date="2018" name="Sci. Rep.">
        <title>A novel species of the marine cyanobacterium Acaryochloris with a unique pigment content and lifestyle.</title>
        <authorList>
            <person name="Partensky F."/>
            <person name="Six C."/>
            <person name="Ratin M."/>
            <person name="Garczarek L."/>
            <person name="Vaulot D."/>
            <person name="Probert I."/>
            <person name="Calteau A."/>
            <person name="Gourvil P."/>
            <person name="Marie D."/>
            <person name="Grebert T."/>
            <person name="Bouchier C."/>
            <person name="Le Panse S."/>
            <person name="Gachenot M."/>
            <person name="Rodriguez F."/>
            <person name="Garrido J.L."/>
        </authorList>
    </citation>
    <scope>NUCLEOTIDE SEQUENCE [LARGE SCALE GENOMIC DNA]</scope>
    <source>
        <strain evidence="2 3">RCC1774</strain>
    </source>
</reference>
<feature type="transmembrane region" description="Helical" evidence="1">
    <location>
        <begin position="206"/>
        <end position="224"/>
    </location>
</feature>
<sequence length="225" mass="23514">MLNLPFIVFNQTRSRFSPWVRPLGAIALAGLGLLTLAPAALAHHPLGGQLPSNFFEGFMSGVAHPVIGLDHFVFVIAAGLLAALSRQGIMIPVAFVIAGLAGTGIHLQSLDLPAPEFFISASVLLFGVLLALRKSPNWKLVAGLGAIAGIFHGYAYGEAIVGADMMPMVAYLTGFTVIQLVISLGMSAVGRAILKRHQMPELPLRFAGFAICGVGATFLSSALLG</sequence>
<dbReference type="OrthoDB" id="9808192at2"/>
<dbReference type="Pfam" id="PF04955">
    <property type="entry name" value="HupE_UreJ"/>
    <property type="match status" value="1"/>
</dbReference>
<feature type="transmembrane region" description="Helical" evidence="1">
    <location>
        <begin position="169"/>
        <end position="194"/>
    </location>
</feature>
<keyword evidence="3" id="KW-1185">Reference proteome</keyword>
<evidence type="ECO:0008006" key="4">
    <source>
        <dbReference type="Google" id="ProtNLM"/>
    </source>
</evidence>
<comment type="caution">
    <text evidence="2">The sequence shown here is derived from an EMBL/GenBank/DDBJ whole genome shotgun (WGS) entry which is preliminary data.</text>
</comment>